<sequence>MLLRLFSAQGKTRLAESACSGRPGFCLNLIQFGAAEFPYSIGGSPRAIPVGSGFPGVTERSPELTQGVYCRLANDNYFYSPANDIAAIVTQLFSCCMTISNVALPYMIFDRFLKVEADNETRVSTENRCSKIGTFIAVAPTQ</sequence>
<dbReference type="RefSeq" id="WP_134755143.1">
    <property type="nucleotide sequence ID" value="NZ_CP038150.1"/>
</dbReference>
<reference evidence="1 2" key="1">
    <citation type="submission" date="2019-03" db="EMBL/GenBank/DDBJ databases">
        <title>Paraburkholderia sp. 7MH5, isolated from subtropical forest soil.</title>
        <authorList>
            <person name="Gao Z.-H."/>
            <person name="Qiu L.-H."/>
        </authorList>
    </citation>
    <scope>NUCLEOTIDE SEQUENCE [LARGE SCALE GENOMIC DNA]</scope>
    <source>
        <strain evidence="1 2">7MH5</strain>
    </source>
</reference>
<organism evidence="1 2">
    <name type="scientific">Paraburkholderia pallida</name>
    <dbReference type="NCBI Taxonomy" id="2547399"/>
    <lineage>
        <taxon>Bacteria</taxon>
        <taxon>Pseudomonadati</taxon>
        <taxon>Pseudomonadota</taxon>
        <taxon>Betaproteobacteria</taxon>
        <taxon>Burkholderiales</taxon>
        <taxon>Burkholderiaceae</taxon>
        <taxon>Paraburkholderia</taxon>
    </lineage>
</organism>
<protein>
    <submittedName>
        <fullName evidence="1">Uncharacterized protein</fullName>
    </submittedName>
</protein>
<accession>A0A4V1AZZ3</accession>
<keyword evidence="2" id="KW-1185">Reference proteome</keyword>
<dbReference type="AlphaFoldDB" id="A0A4V1AZZ3"/>
<proteinExistence type="predicted"/>
<dbReference type="KEGG" id="ppai:E1956_27400"/>
<name>A0A4V1AZZ3_9BURK</name>
<evidence type="ECO:0000313" key="2">
    <source>
        <dbReference type="Proteomes" id="UP000295727"/>
    </source>
</evidence>
<dbReference type="Proteomes" id="UP000295727">
    <property type="component" value="Chromosome 3"/>
</dbReference>
<gene>
    <name evidence="1" type="ORF">E1956_27400</name>
</gene>
<evidence type="ECO:0000313" key="1">
    <source>
        <dbReference type="EMBL" id="QBR00973.1"/>
    </source>
</evidence>
<dbReference type="EMBL" id="CP038150">
    <property type="protein sequence ID" value="QBR00973.1"/>
    <property type="molecule type" value="Genomic_DNA"/>
</dbReference>